<sequence>MASRQQPPGAALRSTAKVEDDSTEQQGTQRQLEHSRLEKSQKEASHEELPDGRRSPAGYALLVDQVKDLKSRMLDGLGLDQLQSFLKIWGDCSAKRETISICGRLSDAGLGWTILAVPLWHVHDTLTKDDPCMMELLTNFANTLRDLEAQPKNILAHSGSKFVVYNILYGAYTSRMLSNQAVSLWELCLMFHNSPMFEGLARYFDDWVRTSAVVRERSGFTGATMTALCDFLSRTEQERCGMPHILIHVMAEISAWDALEEIRARGVDPDVTSLGVSLSTQQQDARQGTGGDSLAESRPTQDYEQYIRVSSVKSSSLRSSNLSGAQLRFTSVLSMGNCRLQAGIVHYISTHDCWQHRQAIPKVHNPRGGLLNACPDSLRFRLSVPLLTGMQQEASASMERSATRTIGGGYVLRQSKSWKQPPGHKRQWSALKVECVPPSGAGGSKEDIFRKTKDFERSDSLPSALSLPSPMSFDQPEPTHTRPESGESAWAVYKTVQVDVESTYLRKPTSDTTLLDLGRGVHRREEWSLPTQRP</sequence>
<accession>A0A9Q8PJF5</accession>
<feature type="region of interest" description="Disordered" evidence="1">
    <location>
        <begin position="455"/>
        <end position="489"/>
    </location>
</feature>
<name>A0A9Q8PJF5_PASFU</name>
<evidence type="ECO:0000313" key="2">
    <source>
        <dbReference type="EMBL" id="UJO23525.1"/>
    </source>
</evidence>
<dbReference type="EMBL" id="CP090173">
    <property type="protein sequence ID" value="UJO23525.1"/>
    <property type="molecule type" value="Genomic_DNA"/>
</dbReference>
<dbReference type="AlphaFoldDB" id="A0A9Q8PJF5"/>
<gene>
    <name evidence="2" type="ORF">CLAFUR5_12969</name>
</gene>
<organism evidence="2 3">
    <name type="scientific">Passalora fulva</name>
    <name type="common">Tomato leaf mold</name>
    <name type="synonym">Cladosporium fulvum</name>
    <dbReference type="NCBI Taxonomy" id="5499"/>
    <lineage>
        <taxon>Eukaryota</taxon>
        <taxon>Fungi</taxon>
        <taxon>Dikarya</taxon>
        <taxon>Ascomycota</taxon>
        <taxon>Pezizomycotina</taxon>
        <taxon>Dothideomycetes</taxon>
        <taxon>Dothideomycetidae</taxon>
        <taxon>Mycosphaerellales</taxon>
        <taxon>Mycosphaerellaceae</taxon>
        <taxon>Fulvia</taxon>
    </lineage>
</organism>
<reference evidence="2" key="1">
    <citation type="submission" date="2021-12" db="EMBL/GenBank/DDBJ databases">
        <authorList>
            <person name="Zaccaron A."/>
            <person name="Stergiopoulos I."/>
        </authorList>
    </citation>
    <scope>NUCLEOTIDE SEQUENCE</scope>
    <source>
        <strain evidence="2">Race5_Kim</strain>
    </source>
</reference>
<reference evidence="2" key="2">
    <citation type="journal article" date="2022" name="Microb. Genom.">
        <title>A chromosome-scale genome assembly of the tomato pathogen Cladosporium fulvum reveals a compartmentalized genome architecture and the presence of a dispensable chromosome.</title>
        <authorList>
            <person name="Zaccaron A.Z."/>
            <person name="Chen L.H."/>
            <person name="Samaras A."/>
            <person name="Stergiopoulos I."/>
        </authorList>
    </citation>
    <scope>NUCLEOTIDE SEQUENCE</scope>
    <source>
        <strain evidence="2">Race5_Kim</strain>
    </source>
</reference>
<dbReference type="GeneID" id="71992847"/>
<evidence type="ECO:0000256" key="1">
    <source>
        <dbReference type="SAM" id="MobiDB-lite"/>
    </source>
</evidence>
<dbReference type="KEGG" id="ffu:CLAFUR5_12969"/>
<proteinExistence type="predicted"/>
<feature type="compositionally biased region" description="Polar residues" evidence="1">
    <location>
        <begin position="276"/>
        <end position="286"/>
    </location>
</feature>
<feature type="region of interest" description="Disordered" evidence="1">
    <location>
        <begin position="276"/>
        <end position="300"/>
    </location>
</feature>
<dbReference type="Proteomes" id="UP000756132">
    <property type="component" value="Chromosome 11"/>
</dbReference>
<evidence type="ECO:0000313" key="3">
    <source>
        <dbReference type="Proteomes" id="UP000756132"/>
    </source>
</evidence>
<protein>
    <submittedName>
        <fullName evidence="2">Uncharacterized protein</fullName>
    </submittedName>
</protein>
<keyword evidence="3" id="KW-1185">Reference proteome</keyword>
<feature type="compositionally biased region" description="Basic and acidic residues" evidence="1">
    <location>
        <begin position="31"/>
        <end position="54"/>
    </location>
</feature>
<feature type="region of interest" description="Disordered" evidence="1">
    <location>
        <begin position="1"/>
        <end position="55"/>
    </location>
</feature>
<feature type="compositionally biased region" description="Low complexity" evidence="1">
    <location>
        <begin position="460"/>
        <end position="472"/>
    </location>
</feature>
<dbReference type="RefSeq" id="XP_047767891.1">
    <property type="nucleotide sequence ID" value="XM_047912117.1"/>
</dbReference>